<keyword evidence="1" id="KW-1185">Reference proteome</keyword>
<dbReference type="OrthoDB" id="1114320at2759"/>
<dbReference type="GeneID" id="108856208"/>
<accession>A0A9W3D242</accession>
<name>A0A9W3D242_RAPSA</name>
<organism evidence="1 2">
    <name type="scientific">Raphanus sativus</name>
    <name type="common">Radish</name>
    <name type="synonym">Raphanus raphanistrum var. sativus</name>
    <dbReference type="NCBI Taxonomy" id="3726"/>
    <lineage>
        <taxon>Eukaryota</taxon>
        <taxon>Viridiplantae</taxon>
        <taxon>Streptophyta</taxon>
        <taxon>Embryophyta</taxon>
        <taxon>Tracheophyta</taxon>
        <taxon>Spermatophyta</taxon>
        <taxon>Magnoliopsida</taxon>
        <taxon>eudicotyledons</taxon>
        <taxon>Gunneridae</taxon>
        <taxon>Pentapetalae</taxon>
        <taxon>rosids</taxon>
        <taxon>malvids</taxon>
        <taxon>Brassicales</taxon>
        <taxon>Brassicaceae</taxon>
        <taxon>Brassiceae</taxon>
        <taxon>Raphanus</taxon>
    </lineage>
</organism>
<evidence type="ECO:0000313" key="2">
    <source>
        <dbReference type="RefSeq" id="XP_056857816.1"/>
    </source>
</evidence>
<reference evidence="2" key="1">
    <citation type="submission" date="2025-08" db="UniProtKB">
        <authorList>
            <consortium name="RefSeq"/>
        </authorList>
    </citation>
    <scope>IDENTIFICATION</scope>
    <source>
        <tissue evidence="2">Leaf</tissue>
    </source>
</reference>
<protein>
    <submittedName>
        <fullName evidence="2">Uncharacterized protein LOC108856208</fullName>
    </submittedName>
</protein>
<proteinExistence type="predicted"/>
<gene>
    <name evidence="2" type="primary">LOC108856208</name>
</gene>
<dbReference type="AlphaFoldDB" id="A0A9W3D242"/>
<dbReference type="KEGG" id="rsz:108856208"/>
<sequence>MATECVAIPIFTGDDLRSWIFGLEEFFVREDFTEDDDKLNFAQSFMDGEAVSWFQWRQSLWLFNSWESLKKSLWLRFGSDEDSEMIKYNTEIQKGLEQLRSFRLGSEMKGKGVSKSSDHNIQVTNSHMIDKPETKSLGYRSNHLLSELRGGLLKSSGVSLVDSDSYELPKFDGFMPYGWICRVERVFRAGQFNEEAKLVLVSESLEGDGLDWYNEERSKDSFLSWSNFKKRLLAHFAPAKSSFPSDVIPPKETVSTSAKKTELGCVKASSHSSTEILRAEVVHEKNCEKEAIATLEKTDSIESPETHTPASLPPFQQVKSCKQLQAASETRSQSDFGILLPVSPYEVGSGAVYSREESHPLQSTKSDEFIPASSCVTDKFSVNVDSAEVLRFSDAIWLHSGYEQITLKKYSKTWHFKYKAERMDILHREKNKGLSYVDNTSSGARLFEIPNVDQQHKKENIYMHVLHGLQQFLQRDSWKQTFAKDWGFKYKATTGQSDGSCFWGKNKSEKLQKIACGLFFLVCLQSQTMSGNSNREQSSNKVMLMQFSYGSKPMQTCVASLLQLQEQRRHKQNSAADKLELFSLHLVGPVVHVHVRSYPQLSGIQRLKLSQYIQIGVVVLLHNCVCMCFSVEVVLRDDSVSAVNAEQLRQWSEEDSFVKFEIATRSEHYSPSGVLTNLKKQKTHILRVWCKMNMMLPHGCNTKYKQRKCLKNWMFKYKTVRR</sequence>
<evidence type="ECO:0000313" key="1">
    <source>
        <dbReference type="Proteomes" id="UP000504610"/>
    </source>
</evidence>
<dbReference type="RefSeq" id="XP_056857816.1">
    <property type="nucleotide sequence ID" value="XM_057001836.1"/>
</dbReference>
<dbReference type="Proteomes" id="UP000504610">
    <property type="component" value="Unplaced"/>
</dbReference>